<reference evidence="1" key="1">
    <citation type="submission" date="2021-04" db="EMBL/GenBank/DDBJ databases">
        <title>Genome based classification of Actinospica acidithermotolerans sp. nov., an actinobacterium isolated from an Indonesian hot spring.</title>
        <authorList>
            <person name="Kusuma A.B."/>
            <person name="Putra K.E."/>
            <person name="Nafisah S."/>
            <person name="Loh J."/>
            <person name="Nouioui I."/>
            <person name="Goodfellow M."/>
        </authorList>
    </citation>
    <scope>NUCLEOTIDE SEQUENCE</scope>
    <source>
        <strain evidence="1">CSCA 57</strain>
    </source>
</reference>
<dbReference type="EMBL" id="JAGSOG010000027">
    <property type="protein sequence ID" value="MBR7833330.1"/>
    <property type="molecule type" value="Genomic_DNA"/>
</dbReference>
<organism evidence="1 2">
    <name type="scientific">Actinospica durhamensis</name>
    <dbReference type="NCBI Taxonomy" id="1508375"/>
    <lineage>
        <taxon>Bacteria</taxon>
        <taxon>Bacillati</taxon>
        <taxon>Actinomycetota</taxon>
        <taxon>Actinomycetes</taxon>
        <taxon>Catenulisporales</taxon>
        <taxon>Actinospicaceae</taxon>
        <taxon>Actinospica</taxon>
    </lineage>
</organism>
<gene>
    <name evidence="1" type="ORF">KDL01_08635</name>
</gene>
<evidence type="ECO:0000313" key="1">
    <source>
        <dbReference type="EMBL" id="MBR7833330.1"/>
    </source>
</evidence>
<protein>
    <submittedName>
        <fullName evidence="1">Uncharacterized protein</fullName>
    </submittedName>
</protein>
<dbReference type="AlphaFoldDB" id="A0A941EIV6"/>
<comment type="caution">
    <text evidence="1">The sequence shown here is derived from an EMBL/GenBank/DDBJ whole genome shotgun (WGS) entry which is preliminary data.</text>
</comment>
<dbReference type="Proteomes" id="UP000675781">
    <property type="component" value="Unassembled WGS sequence"/>
</dbReference>
<evidence type="ECO:0000313" key="2">
    <source>
        <dbReference type="Proteomes" id="UP000675781"/>
    </source>
</evidence>
<name>A0A941EIV6_9ACTN</name>
<accession>A0A941EIV6</accession>
<sequence>MAGLRVWGALPERYSGRQVATSTIDAQGRIVALLVDPDATCAQRVPLTAPYDATAVVIDGGDRYEVEIHGLDLRFPKIDTLGDGFVLAAARCTMPSGPAARTFEELEAEIPHNARVIGADGGTTCTFHAGDGIEDLMTDAAGDIWIGYFDEASICALLPGRRARLADGSRPQHRATMSTPGLIRWTSAGEPAWYALSDRSGPRSWVDCYVLNVGREYTWAYPYTGFPLVEIDKKGVRCVRRTPVDFATGIMVDGGTLAFVASAGGRTKTPGHYTVTLAHTDGGPIEATGESPLLLPDGSRPRVWAKRTVCRDGRMWMQFEDPSTWYVIEV</sequence>
<proteinExistence type="predicted"/>
<keyword evidence="2" id="KW-1185">Reference proteome</keyword>